<name>A0ABW7MYC9_9FLAO</name>
<comment type="caution">
    <text evidence="1">The sequence shown here is derived from an EMBL/GenBank/DDBJ whole genome shotgun (WGS) entry which is preliminary data.</text>
</comment>
<keyword evidence="2" id="KW-1185">Reference proteome</keyword>
<gene>
    <name evidence="1" type="ORF">V8G58_07670</name>
</gene>
<organism evidence="1 2">
    <name type="scientific">Gaetbulibacter aestuarii</name>
    <dbReference type="NCBI Taxonomy" id="1502358"/>
    <lineage>
        <taxon>Bacteria</taxon>
        <taxon>Pseudomonadati</taxon>
        <taxon>Bacteroidota</taxon>
        <taxon>Flavobacteriia</taxon>
        <taxon>Flavobacteriales</taxon>
        <taxon>Flavobacteriaceae</taxon>
        <taxon>Gaetbulibacter</taxon>
    </lineage>
</organism>
<sequence>MNSYTLSFGEITILEPNLAEVIINEGIELDENMVLEYTEFLNDNLDTPYYLIINKKHSYSYTFGAQKTLANLEFIGAYAVVATNLGAVMSTETLVRIGDNPNLNLQIFGSREEALEWLETQY</sequence>
<dbReference type="RefSeq" id="WP_344741000.1">
    <property type="nucleotide sequence ID" value="NZ_BAABAY010000002.1"/>
</dbReference>
<accession>A0ABW7MYC9</accession>
<evidence type="ECO:0000313" key="2">
    <source>
        <dbReference type="Proteomes" id="UP001610100"/>
    </source>
</evidence>
<reference evidence="1 2" key="1">
    <citation type="submission" date="2024-02" db="EMBL/GenBank/DDBJ databases">
        <title>A Gaetbulibacter species isolated from tidal flats and genomic insights of their niches.</title>
        <authorList>
            <person name="Ye Y."/>
        </authorList>
    </citation>
    <scope>NUCLEOTIDE SEQUENCE [LARGE SCALE GENOMIC DNA]</scope>
    <source>
        <strain evidence="1 2">KYW382</strain>
    </source>
</reference>
<evidence type="ECO:0008006" key="3">
    <source>
        <dbReference type="Google" id="ProtNLM"/>
    </source>
</evidence>
<protein>
    <recommendedName>
        <fullName evidence="3">STAS/SEC14 domain-containing protein</fullName>
    </recommendedName>
</protein>
<dbReference type="Proteomes" id="UP001610100">
    <property type="component" value="Unassembled WGS sequence"/>
</dbReference>
<proteinExistence type="predicted"/>
<dbReference type="EMBL" id="JBAWKB010000002">
    <property type="protein sequence ID" value="MFH6771811.1"/>
    <property type="molecule type" value="Genomic_DNA"/>
</dbReference>
<evidence type="ECO:0000313" key="1">
    <source>
        <dbReference type="EMBL" id="MFH6771811.1"/>
    </source>
</evidence>